<comment type="subcellular location">
    <subcellularLocation>
        <location evidence="1">Cell membrane</location>
        <topology evidence="1">Multi-pass membrane protein</topology>
    </subcellularLocation>
</comment>
<evidence type="ECO:0000256" key="8">
    <source>
        <dbReference type="SAM" id="Phobius"/>
    </source>
</evidence>
<feature type="transmembrane region" description="Helical" evidence="8">
    <location>
        <begin position="141"/>
        <end position="159"/>
    </location>
</feature>
<feature type="transmembrane region" description="Helical" evidence="8">
    <location>
        <begin position="434"/>
        <end position="453"/>
    </location>
</feature>
<dbReference type="PROSITE" id="PS50850">
    <property type="entry name" value="MFS"/>
    <property type="match status" value="1"/>
</dbReference>
<feature type="transmembrane region" description="Helical" evidence="8">
    <location>
        <begin position="317"/>
        <end position="335"/>
    </location>
</feature>
<feature type="transmembrane region" description="Helical" evidence="8">
    <location>
        <begin position="32"/>
        <end position="55"/>
    </location>
</feature>
<dbReference type="PANTHER" id="PTHR48021:SF1">
    <property type="entry name" value="GH07001P-RELATED"/>
    <property type="match status" value="1"/>
</dbReference>
<evidence type="ECO:0000256" key="5">
    <source>
        <dbReference type="ARBA" id="ARBA00022692"/>
    </source>
</evidence>
<evidence type="ECO:0000256" key="3">
    <source>
        <dbReference type="ARBA" id="ARBA00022475"/>
    </source>
</evidence>
<sequence length="493" mass="54584">MEAREEQVTSSLTEESDSLDLRESVNSMRRRIFMQFLLVFGASLGHIGVAVVASWPNPAIPELQSNKTDIFGNYITLNPWQLDMLGSMVSIGNLPGTWLWGWMVAVLGRKRSIMLLLVPYTIGWGLVAFSSNAIIMLSGRLIHGICVGATFVSASTYIIELPDASVRGAMALIPNFMLSLGFILTSGLGLSLRWYEIAFVGESIAIMFWIIMVFLPESPSFLAIKGSEEEALSVLRRLRGQWVNLAEEMQSLRNQNEDKLQKPLYATLRDSDILKSLVIIIVLFFIQNFCGLMVFYVNMTRIFLEAGSTLNEYVSTVLVFLVQAAGNLLACLYLDRLGRKPCLIFSLVIMTVCLVVMAIYHHLKDLQESVITEVFNNSTEFPTVGTLTVRTDGMKAWVPLLCLMVYMFVSSIGAGPVPSLLNSEYFPTAVRSQLSGLCMAIGGVFNFAALQLFSPLHEMLTIAGLFWFYASVSIMGVVFTLLCVRETKGVAVG</sequence>
<feature type="transmembrane region" description="Helical" evidence="8">
    <location>
        <begin position="459"/>
        <end position="484"/>
    </location>
</feature>
<keyword evidence="7 8" id="KW-0472">Membrane</keyword>
<evidence type="ECO:0000313" key="10">
    <source>
        <dbReference type="EMBL" id="KAK7076417.1"/>
    </source>
</evidence>
<evidence type="ECO:0000256" key="2">
    <source>
        <dbReference type="ARBA" id="ARBA00022448"/>
    </source>
</evidence>
<keyword evidence="2" id="KW-0813">Transport</keyword>
<dbReference type="PROSITE" id="PS00217">
    <property type="entry name" value="SUGAR_TRANSPORT_2"/>
    <property type="match status" value="1"/>
</dbReference>
<dbReference type="InterPro" id="IPR050549">
    <property type="entry name" value="MFS_Trehalose_Transporter"/>
</dbReference>
<dbReference type="Gene3D" id="1.20.1250.20">
    <property type="entry name" value="MFS general substrate transporter like domains"/>
    <property type="match status" value="1"/>
</dbReference>
<accession>A0AAN9AAK4</accession>
<evidence type="ECO:0000256" key="1">
    <source>
        <dbReference type="ARBA" id="ARBA00004651"/>
    </source>
</evidence>
<keyword evidence="4" id="KW-0762">Sugar transport</keyword>
<keyword evidence="5 8" id="KW-0812">Transmembrane</keyword>
<dbReference type="PANTHER" id="PTHR48021">
    <property type="match status" value="1"/>
</dbReference>
<dbReference type="AlphaFoldDB" id="A0AAN9AAK4"/>
<dbReference type="InterPro" id="IPR003663">
    <property type="entry name" value="Sugar/inositol_transpt"/>
</dbReference>
<feature type="transmembrane region" description="Helical" evidence="8">
    <location>
        <begin position="277"/>
        <end position="297"/>
    </location>
</feature>
<dbReference type="EMBL" id="JAXCGZ010009676">
    <property type="protein sequence ID" value="KAK7076417.1"/>
    <property type="molecule type" value="Genomic_DNA"/>
</dbReference>
<gene>
    <name evidence="10" type="ORF">SK128_014978</name>
</gene>
<dbReference type="InterPro" id="IPR005828">
    <property type="entry name" value="MFS_sugar_transport-like"/>
</dbReference>
<dbReference type="GO" id="GO:0005886">
    <property type="term" value="C:plasma membrane"/>
    <property type="evidence" value="ECO:0007669"/>
    <property type="project" value="UniProtKB-SubCell"/>
</dbReference>
<feature type="transmembrane region" description="Helical" evidence="8">
    <location>
        <begin position="342"/>
        <end position="363"/>
    </location>
</feature>
<feature type="transmembrane region" description="Helical" evidence="8">
    <location>
        <begin position="396"/>
        <end position="422"/>
    </location>
</feature>
<evidence type="ECO:0000256" key="6">
    <source>
        <dbReference type="ARBA" id="ARBA00022989"/>
    </source>
</evidence>
<dbReference type="PRINTS" id="PR00171">
    <property type="entry name" value="SUGRTRNSPORT"/>
</dbReference>
<dbReference type="FunFam" id="1.20.1250.20:FF:000218">
    <property type="entry name" value="facilitated trehalose transporter Tret1"/>
    <property type="match status" value="1"/>
</dbReference>
<evidence type="ECO:0000256" key="7">
    <source>
        <dbReference type="ARBA" id="ARBA00023136"/>
    </source>
</evidence>
<dbReference type="InterPro" id="IPR020846">
    <property type="entry name" value="MFS_dom"/>
</dbReference>
<reference evidence="10 11" key="1">
    <citation type="submission" date="2023-11" db="EMBL/GenBank/DDBJ databases">
        <title>Halocaridina rubra genome assembly.</title>
        <authorList>
            <person name="Smith C."/>
        </authorList>
    </citation>
    <scope>NUCLEOTIDE SEQUENCE [LARGE SCALE GENOMIC DNA]</scope>
    <source>
        <strain evidence="10">EP-1</strain>
        <tissue evidence="10">Whole</tissue>
    </source>
</reference>
<proteinExistence type="predicted"/>
<dbReference type="GO" id="GO:0022857">
    <property type="term" value="F:transmembrane transporter activity"/>
    <property type="evidence" value="ECO:0007669"/>
    <property type="project" value="InterPro"/>
</dbReference>
<dbReference type="Proteomes" id="UP001381693">
    <property type="component" value="Unassembled WGS sequence"/>
</dbReference>
<keyword evidence="6 8" id="KW-1133">Transmembrane helix</keyword>
<evidence type="ECO:0000256" key="4">
    <source>
        <dbReference type="ARBA" id="ARBA00022597"/>
    </source>
</evidence>
<feature type="transmembrane region" description="Helical" evidence="8">
    <location>
        <begin position="197"/>
        <end position="215"/>
    </location>
</feature>
<evidence type="ECO:0000313" key="11">
    <source>
        <dbReference type="Proteomes" id="UP001381693"/>
    </source>
</evidence>
<feature type="transmembrane region" description="Helical" evidence="8">
    <location>
        <begin position="114"/>
        <end position="135"/>
    </location>
</feature>
<comment type="caution">
    <text evidence="10">The sequence shown here is derived from an EMBL/GenBank/DDBJ whole genome shotgun (WGS) entry which is preliminary data.</text>
</comment>
<dbReference type="SUPFAM" id="SSF103473">
    <property type="entry name" value="MFS general substrate transporter"/>
    <property type="match status" value="1"/>
</dbReference>
<organism evidence="10 11">
    <name type="scientific">Halocaridina rubra</name>
    <name type="common">Hawaiian red shrimp</name>
    <dbReference type="NCBI Taxonomy" id="373956"/>
    <lineage>
        <taxon>Eukaryota</taxon>
        <taxon>Metazoa</taxon>
        <taxon>Ecdysozoa</taxon>
        <taxon>Arthropoda</taxon>
        <taxon>Crustacea</taxon>
        <taxon>Multicrustacea</taxon>
        <taxon>Malacostraca</taxon>
        <taxon>Eumalacostraca</taxon>
        <taxon>Eucarida</taxon>
        <taxon>Decapoda</taxon>
        <taxon>Pleocyemata</taxon>
        <taxon>Caridea</taxon>
        <taxon>Atyoidea</taxon>
        <taxon>Atyidae</taxon>
        <taxon>Halocaridina</taxon>
    </lineage>
</organism>
<dbReference type="InterPro" id="IPR036259">
    <property type="entry name" value="MFS_trans_sf"/>
</dbReference>
<feature type="transmembrane region" description="Helical" evidence="8">
    <location>
        <begin position="84"/>
        <end position="107"/>
    </location>
</feature>
<dbReference type="InterPro" id="IPR005829">
    <property type="entry name" value="Sugar_transporter_CS"/>
</dbReference>
<keyword evidence="3" id="KW-1003">Cell membrane</keyword>
<keyword evidence="11" id="KW-1185">Reference proteome</keyword>
<feature type="transmembrane region" description="Helical" evidence="8">
    <location>
        <begin position="171"/>
        <end position="191"/>
    </location>
</feature>
<name>A0AAN9AAK4_HALRR</name>
<protein>
    <recommendedName>
        <fullName evidence="9">Major facilitator superfamily (MFS) profile domain-containing protein</fullName>
    </recommendedName>
</protein>
<dbReference type="Pfam" id="PF00083">
    <property type="entry name" value="Sugar_tr"/>
    <property type="match status" value="1"/>
</dbReference>
<evidence type="ECO:0000259" key="9">
    <source>
        <dbReference type="PROSITE" id="PS50850"/>
    </source>
</evidence>
<feature type="domain" description="Major facilitator superfamily (MFS) profile" evidence="9">
    <location>
        <begin position="34"/>
        <end position="488"/>
    </location>
</feature>